<gene>
    <name evidence="2" type="ORF">J4Q44_G00386600</name>
</gene>
<name>A0AAN8KLD0_9TELE</name>
<accession>A0AAN8KLD0</accession>
<evidence type="ECO:0000313" key="3">
    <source>
        <dbReference type="Proteomes" id="UP001356427"/>
    </source>
</evidence>
<comment type="caution">
    <text evidence="2">The sequence shown here is derived from an EMBL/GenBank/DDBJ whole genome shotgun (WGS) entry which is preliminary data.</text>
</comment>
<dbReference type="Proteomes" id="UP001356427">
    <property type="component" value="Unassembled WGS sequence"/>
</dbReference>
<dbReference type="AlphaFoldDB" id="A0AAN8KLD0"/>
<feature type="region of interest" description="Disordered" evidence="1">
    <location>
        <begin position="30"/>
        <end position="61"/>
    </location>
</feature>
<protein>
    <submittedName>
        <fullName evidence="2">Uncharacterized protein</fullName>
    </submittedName>
</protein>
<proteinExistence type="predicted"/>
<reference evidence="2 3" key="1">
    <citation type="submission" date="2021-04" db="EMBL/GenBank/DDBJ databases">
        <authorList>
            <person name="De Guttry C."/>
            <person name="Zahm M."/>
            <person name="Klopp C."/>
            <person name="Cabau C."/>
            <person name="Louis A."/>
            <person name="Berthelot C."/>
            <person name="Parey E."/>
            <person name="Roest Crollius H."/>
            <person name="Montfort J."/>
            <person name="Robinson-Rechavi M."/>
            <person name="Bucao C."/>
            <person name="Bouchez O."/>
            <person name="Gislard M."/>
            <person name="Lluch J."/>
            <person name="Milhes M."/>
            <person name="Lampietro C."/>
            <person name="Lopez Roques C."/>
            <person name="Donnadieu C."/>
            <person name="Braasch I."/>
            <person name="Desvignes T."/>
            <person name="Postlethwait J."/>
            <person name="Bobe J."/>
            <person name="Wedekind C."/>
            <person name="Guiguen Y."/>
        </authorList>
    </citation>
    <scope>NUCLEOTIDE SEQUENCE [LARGE SCALE GENOMIC DNA]</scope>
    <source>
        <strain evidence="2">Cs_M1</strain>
        <tissue evidence="2">Blood</tissue>
    </source>
</reference>
<evidence type="ECO:0000256" key="1">
    <source>
        <dbReference type="SAM" id="MobiDB-lite"/>
    </source>
</evidence>
<organism evidence="2 3">
    <name type="scientific">Coregonus suidteri</name>
    <dbReference type="NCBI Taxonomy" id="861788"/>
    <lineage>
        <taxon>Eukaryota</taxon>
        <taxon>Metazoa</taxon>
        <taxon>Chordata</taxon>
        <taxon>Craniata</taxon>
        <taxon>Vertebrata</taxon>
        <taxon>Euteleostomi</taxon>
        <taxon>Actinopterygii</taxon>
        <taxon>Neopterygii</taxon>
        <taxon>Teleostei</taxon>
        <taxon>Protacanthopterygii</taxon>
        <taxon>Salmoniformes</taxon>
        <taxon>Salmonidae</taxon>
        <taxon>Coregoninae</taxon>
        <taxon>Coregonus</taxon>
    </lineage>
</organism>
<keyword evidence="3" id="KW-1185">Reference proteome</keyword>
<sequence length="153" mass="16993">MRTNLDQLVLTKESKTPDLSLNTWGKEACGGRPYPTKSSLKLARDQQSQMKDTSTEESKAYDMINRIGSDSNGENLPTMRVLKQHHRNALTTGASKASVICRKLQADTLVSGDVEKSLKFSFIMAHPIASDQLRAGTVLYYQSWLQSDAESLL</sequence>
<evidence type="ECO:0000313" key="2">
    <source>
        <dbReference type="EMBL" id="KAK6290941.1"/>
    </source>
</evidence>
<dbReference type="EMBL" id="JAGTTL010000141">
    <property type="protein sequence ID" value="KAK6290941.1"/>
    <property type="molecule type" value="Genomic_DNA"/>
</dbReference>